<dbReference type="EMBL" id="FR823385">
    <property type="protein sequence ID" value="CBZ51411.1"/>
    <property type="molecule type" value="Genomic_DNA"/>
</dbReference>
<evidence type="ECO:0000313" key="4">
    <source>
        <dbReference type="Proteomes" id="UP000007494"/>
    </source>
</evidence>
<accession>F0VB74</accession>
<name>F0VB74_NEOCL</name>
<dbReference type="RefSeq" id="XP_003881444.1">
    <property type="nucleotide sequence ID" value="XM_003881395.1"/>
</dbReference>
<dbReference type="eggNOG" id="ENOG502SYQI">
    <property type="taxonomic scope" value="Eukaryota"/>
</dbReference>
<organism evidence="2 4">
    <name type="scientific">Neospora caninum (strain Liverpool)</name>
    <dbReference type="NCBI Taxonomy" id="572307"/>
    <lineage>
        <taxon>Eukaryota</taxon>
        <taxon>Sar</taxon>
        <taxon>Alveolata</taxon>
        <taxon>Apicomplexa</taxon>
        <taxon>Conoidasida</taxon>
        <taxon>Coccidia</taxon>
        <taxon>Eucoccidiorida</taxon>
        <taxon>Eimeriorina</taxon>
        <taxon>Sarcocystidae</taxon>
        <taxon>Neospora</taxon>
    </lineage>
</organism>
<keyword evidence="4" id="KW-1185">Reference proteome</keyword>
<evidence type="ECO:0000313" key="2">
    <source>
        <dbReference type="EMBL" id="CBZ51411.1"/>
    </source>
</evidence>
<dbReference type="VEuPathDB" id="ToxoDB:NCLIV_044720"/>
<feature type="region of interest" description="Disordered" evidence="1">
    <location>
        <begin position="84"/>
        <end position="138"/>
    </location>
</feature>
<dbReference type="GeneID" id="13440396"/>
<reference evidence="2" key="2">
    <citation type="submission" date="2011-03" db="EMBL/GenBank/DDBJ databases">
        <title>Comparative genomics and transcriptomics of Neospora caninum and Toxoplasma gondii.</title>
        <authorList>
            <person name="Reid A.J."/>
            <person name="Sohal A."/>
            <person name="Harris D."/>
            <person name="Quail M."/>
            <person name="Sanders M."/>
            <person name="Berriman M."/>
            <person name="Wastling J.M."/>
            <person name="Pain A."/>
        </authorList>
    </citation>
    <scope>NUCLEOTIDE SEQUENCE</scope>
    <source>
        <strain evidence="2">Liverpool</strain>
    </source>
</reference>
<feature type="compositionally biased region" description="Basic and acidic residues" evidence="1">
    <location>
        <begin position="228"/>
        <end position="238"/>
    </location>
</feature>
<feature type="region of interest" description="Disordered" evidence="1">
    <location>
        <begin position="167"/>
        <end position="286"/>
    </location>
</feature>
<dbReference type="OMA" id="FWCVWTR"/>
<sequence length="437" mass="46496">MLVSFGLYSEFHAEATGAPYLWRPSSAPQNRRAVSSRKGQEGEWRSGFPGPVSLPWGPSTEDEASGSCGPSAASLLAFPLLPDARESSPFSSGDDAPAASEGPERGGARETRRRRREERASARRRRSAEPENPDAWCLRQNKELEDWIAHQLYDEDMALALAATENEADAWRGVSDDADPSRGGERLHVSRPTAAADPGAKLLSDRIAKEPPASSLVSGQTASTDSAGPRREACEAAREAGQLGRSGDCRGHPAAASTKDARQTANRSPSAAAECTDSPASSSGCTHGERAAALGVNGANLSPAFQVAEAKSAPSRQSAETFGGGAETAGPPLRETAQTEDEHEPGDACPFWCVWTRECYTTQPVFHREGARSASLLEEAEAFVARAANGATMLAAGKASLRLHQAPRHLALYVSQVSSRMFFDPQYRTALMSKYVS</sequence>
<proteinExistence type="predicted"/>
<reference evidence="4" key="3">
    <citation type="journal article" date="2012" name="PLoS Pathog.">
        <title>Comparative genomics of the apicomplexan parasites Toxoplasma gondii and Neospora caninum: Coccidia differing in host range and transmission strategy.</title>
        <authorList>
            <person name="Reid A.J."/>
            <person name="Vermont S.J."/>
            <person name="Cotton J.A."/>
            <person name="Harris D."/>
            <person name="Hill-Cawthorne G.A."/>
            <person name="Konen-Waisman S."/>
            <person name="Latham S.M."/>
            <person name="Mourier T."/>
            <person name="Norton R."/>
            <person name="Quail M.A."/>
            <person name="Sanders M."/>
            <person name="Shanmugam D."/>
            <person name="Sohal A."/>
            <person name="Wasmuth J.D."/>
            <person name="Brunk B."/>
            <person name="Grigg M.E."/>
            <person name="Howard J.C."/>
            <person name="Parkinson J."/>
            <person name="Roos D.S."/>
            <person name="Trees A.J."/>
            <person name="Berriman M."/>
            <person name="Pain A."/>
            <person name="Wastling J.M."/>
        </authorList>
    </citation>
    <scope>NUCLEOTIDE SEQUENCE [LARGE SCALE GENOMIC DNA]</scope>
    <source>
        <strain evidence="4">Liverpool</strain>
    </source>
</reference>
<feature type="compositionally biased region" description="Basic residues" evidence="1">
    <location>
        <begin position="111"/>
        <end position="126"/>
    </location>
</feature>
<dbReference type="OrthoDB" id="333961at2759"/>
<evidence type="ECO:0000313" key="3">
    <source>
        <dbReference type="EMBL" id="CEL68731.1"/>
    </source>
</evidence>
<reference evidence="3" key="4">
    <citation type="journal article" date="2015" name="PLoS ONE">
        <title>Comprehensive Evaluation of Toxoplasma gondii VEG and Neospora caninum LIV Genomes with Tachyzoite Stage Transcriptome and Proteome Defines Novel Transcript Features.</title>
        <authorList>
            <person name="Ramaprasad A."/>
            <person name="Mourier T."/>
            <person name="Naeem R."/>
            <person name="Malas T.B."/>
            <person name="Moussa E."/>
            <person name="Panigrahi A."/>
            <person name="Vermont S.J."/>
            <person name="Otto T.D."/>
            <person name="Wastling J."/>
            <person name="Pain A."/>
        </authorList>
    </citation>
    <scope>NUCLEOTIDE SEQUENCE</scope>
    <source>
        <strain evidence="3">Liverpool</strain>
    </source>
</reference>
<evidence type="ECO:0000256" key="1">
    <source>
        <dbReference type="SAM" id="MobiDB-lite"/>
    </source>
</evidence>
<dbReference type="AlphaFoldDB" id="F0VB74"/>
<gene>
    <name evidence="3" type="ORF">BN1204_044720</name>
    <name evidence="2" type="ORF">NCLIV_044720</name>
</gene>
<feature type="region of interest" description="Disordered" evidence="1">
    <location>
        <begin position="308"/>
        <end position="344"/>
    </location>
</feature>
<feature type="compositionally biased region" description="Polar residues" evidence="1">
    <location>
        <begin position="215"/>
        <end position="226"/>
    </location>
</feature>
<protein>
    <submittedName>
        <fullName evidence="2">Uncharacterized protein</fullName>
    </submittedName>
</protein>
<dbReference type="InParanoid" id="F0VB74"/>
<dbReference type="EMBL" id="LN714484">
    <property type="protein sequence ID" value="CEL68731.1"/>
    <property type="molecule type" value="Genomic_DNA"/>
</dbReference>
<reference evidence="2" key="1">
    <citation type="submission" date="2011-02" db="EMBL/GenBank/DDBJ databases">
        <authorList>
            <person name="Aslett M."/>
        </authorList>
    </citation>
    <scope>NUCLEOTIDE SEQUENCE</scope>
    <source>
        <strain evidence="2">Liverpool</strain>
    </source>
</reference>
<feature type="compositionally biased region" description="Basic and acidic residues" evidence="1">
    <location>
        <begin position="179"/>
        <end position="188"/>
    </location>
</feature>
<feature type="region of interest" description="Disordered" evidence="1">
    <location>
        <begin position="18"/>
        <end position="72"/>
    </location>
</feature>
<dbReference type="Proteomes" id="UP000007494">
    <property type="component" value="Chromosome IX"/>
</dbReference>